<protein>
    <submittedName>
        <fullName evidence="4">OmpH family outer membrane protein</fullName>
    </submittedName>
</protein>
<dbReference type="GO" id="GO:0051082">
    <property type="term" value="F:unfolded protein binding"/>
    <property type="evidence" value="ECO:0007669"/>
    <property type="project" value="InterPro"/>
</dbReference>
<comment type="similarity">
    <text evidence="1">Belongs to the Skp family.</text>
</comment>
<dbReference type="Pfam" id="PF03938">
    <property type="entry name" value="OmpH"/>
    <property type="match status" value="1"/>
</dbReference>
<accession>A0AAE3JIZ6</accession>
<reference evidence="4" key="1">
    <citation type="submission" date="2021-08" db="EMBL/GenBank/DDBJ databases">
        <title>Comparative analyses of Brucepasteria parasyntrophica and Teretinema zuelzerae.</title>
        <authorList>
            <person name="Song Y."/>
            <person name="Brune A."/>
        </authorList>
    </citation>
    <scope>NUCLEOTIDE SEQUENCE</scope>
    <source>
        <strain evidence="4">DSM 1903</strain>
    </source>
</reference>
<gene>
    <name evidence="4" type="ORF">K7J14_08675</name>
</gene>
<sequence length="174" mass="19917">MSDKKIIIGLLIALFSASLFSQQITRFGVVDTSRIYTAFYRDSRNVRDYEAKKEQYQGEIKRMSEEVKNLRQKKVDAETVGDNALSARLSSEIDSKTSVLLEYSKVKNAELDALKKRLVSDDDFYSMLYDEIKKISEADGYSMVLSLQEGNSILWYSPTVDITEKVIRSLTGRR</sequence>
<dbReference type="PANTHER" id="PTHR35089">
    <property type="entry name" value="CHAPERONE PROTEIN SKP"/>
    <property type="match status" value="1"/>
</dbReference>
<evidence type="ECO:0000256" key="2">
    <source>
        <dbReference type="ARBA" id="ARBA00022729"/>
    </source>
</evidence>
<dbReference type="SMART" id="SM00935">
    <property type="entry name" value="OmpH"/>
    <property type="match status" value="1"/>
</dbReference>
<dbReference type="InterPro" id="IPR024930">
    <property type="entry name" value="Skp_dom_sf"/>
</dbReference>
<evidence type="ECO:0000313" key="4">
    <source>
        <dbReference type="EMBL" id="MCD1654776.1"/>
    </source>
</evidence>
<dbReference type="AlphaFoldDB" id="A0AAE3JIZ6"/>
<keyword evidence="5" id="KW-1185">Reference proteome</keyword>
<dbReference type="GO" id="GO:0005829">
    <property type="term" value="C:cytosol"/>
    <property type="evidence" value="ECO:0007669"/>
    <property type="project" value="TreeGrafter"/>
</dbReference>
<name>A0AAE3JIZ6_9SPIR</name>
<comment type="caution">
    <text evidence="4">The sequence shown here is derived from an EMBL/GenBank/DDBJ whole genome shotgun (WGS) entry which is preliminary data.</text>
</comment>
<dbReference type="InterPro" id="IPR005632">
    <property type="entry name" value="Chaperone_Skp"/>
</dbReference>
<dbReference type="Proteomes" id="UP001198163">
    <property type="component" value="Unassembled WGS sequence"/>
</dbReference>
<evidence type="ECO:0000313" key="5">
    <source>
        <dbReference type="Proteomes" id="UP001198163"/>
    </source>
</evidence>
<evidence type="ECO:0000256" key="1">
    <source>
        <dbReference type="ARBA" id="ARBA00009091"/>
    </source>
</evidence>
<keyword evidence="3" id="KW-0175">Coiled coil</keyword>
<evidence type="ECO:0000256" key="3">
    <source>
        <dbReference type="SAM" id="Coils"/>
    </source>
</evidence>
<dbReference type="SUPFAM" id="SSF111384">
    <property type="entry name" value="OmpH-like"/>
    <property type="match status" value="1"/>
</dbReference>
<dbReference type="RefSeq" id="WP_230755311.1">
    <property type="nucleotide sequence ID" value="NZ_JAINWA010000003.1"/>
</dbReference>
<feature type="coiled-coil region" evidence="3">
    <location>
        <begin position="46"/>
        <end position="80"/>
    </location>
</feature>
<dbReference type="Gene3D" id="3.30.910.20">
    <property type="entry name" value="Skp domain"/>
    <property type="match status" value="1"/>
</dbReference>
<organism evidence="4 5">
    <name type="scientific">Teretinema zuelzerae</name>
    <dbReference type="NCBI Taxonomy" id="156"/>
    <lineage>
        <taxon>Bacteria</taxon>
        <taxon>Pseudomonadati</taxon>
        <taxon>Spirochaetota</taxon>
        <taxon>Spirochaetia</taxon>
        <taxon>Spirochaetales</taxon>
        <taxon>Treponemataceae</taxon>
        <taxon>Teretinema</taxon>
    </lineage>
</organism>
<keyword evidence="2" id="KW-0732">Signal</keyword>
<dbReference type="GO" id="GO:0050821">
    <property type="term" value="P:protein stabilization"/>
    <property type="evidence" value="ECO:0007669"/>
    <property type="project" value="TreeGrafter"/>
</dbReference>
<dbReference type="PANTHER" id="PTHR35089:SF1">
    <property type="entry name" value="CHAPERONE PROTEIN SKP"/>
    <property type="match status" value="1"/>
</dbReference>
<proteinExistence type="inferred from homology"/>
<dbReference type="EMBL" id="JAINWA010000003">
    <property type="protein sequence ID" value="MCD1654776.1"/>
    <property type="molecule type" value="Genomic_DNA"/>
</dbReference>